<protein>
    <submittedName>
        <fullName evidence="1">Uncharacterized protein</fullName>
    </submittedName>
</protein>
<dbReference type="EMBL" id="CAJNRE010014957">
    <property type="protein sequence ID" value="CAF2133343.1"/>
    <property type="molecule type" value="Genomic_DNA"/>
</dbReference>
<name>A0A816W639_9BILA</name>
<comment type="caution">
    <text evidence="1">The sequence shown here is derived from an EMBL/GenBank/DDBJ whole genome shotgun (WGS) entry which is preliminary data.</text>
</comment>
<reference evidence="1" key="1">
    <citation type="submission" date="2021-02" db="EMBL/GenBank/DDBJ databases">
        <authorList>
            <person name="Nowell W R."/>
        </authorList>
    </citation>
    <scope>NUCLEOTIDE SEQUENCE</scope>
</reference>
<dbReference type="Proteomes" id="UP000663824">
    <property type="component" value="Unassembled WGS sequence"/>
</dbReference>
<evidence type="ECO:0000313" key="1">
    <source>
        <dbReference type="EMBL" id="CAF2133343.1"/>
    </source>
</evidence>
<organism evidence="1 2">
    <name type="scientific">Rotaria magnacalcarata</name>
    <dbReference type="NCBI Taxonomy" id="392030"/>
    <lineage>
        <taxon>Eukaryota</taxon>
        <taxon>Metazoa</taxon>
        <taxon>Spiralia</taxon>
        <taxon>Gnathifera</taxon>
        <taxon>Rotifera</taxon>
        <taxon>Eurotatoria</taxon>
        <taxon>Bdelloidea</taxon>
        <taxon>Philodinida</taxon>
        <taxon>Philodinidae</taxon>
        <taxon>Rotaria</taxon>
    </lineage>
</organism>
<proteinExistence type="predicted"/>
<gene>
    <name evidence="1" type="ORF">MBJ925_LOCUS28020</name>
</gene>
<evidence type="ECO:0000313" key="2">
    <source>
        <dbReference type="Proteomes" id="UP000663824"/>
    </source>
</evidence>
<dbReference type="AlphaFoldDB" id="A0A816W639"/>
<accession>A0A816W639</accession>
<sequence>MNEVKAKLTEDEYQLLKLEPRFIYNDPKAASKRRTTELAVLKRKIATRFFEKNLLKNLHDTPARKATRQHEQQREIISYDNLLETIHLNQCQITKCIISTEKKKNYPRLVKRLKQKLRSASIVLQKTDKSKLFHLGKLQHYHKKSDEYMEKTEACECLHQNDPLPNIAELTNKYLLNLRLKHWIIQRQYEQ</sequence>